<evidence type="ECO:0000256" key="2">
    <source>
        <dbReference type="ARBA" id="ARBA00023125"/>
    </source>
</evidence>
<proteinExistence type="predicted"/>
<dbReference type="AlphaFoldDB" id="A0A6H2H4J1"/>
<dbReference type="SUPFAM" id="SSF46689">
    <property type="entry name" value="Homeodomain-like"/>
    <property type="match status" value="2"/>
</dbReference>
<dbReference type="Gene3D" id="2.60.120.10">
    <property type="entry name" value="Jelly Rolls"/>
    <property type="match status" value="1"/>
</dbReference>
<keyword evidence="3" id="KW-0804">Transcription</keyword>
<evidence type="ECO:0000256" key="1">
    <source>
        <dbReference type="ARBA" id="ARBA00023015"/>
    </source>
</evidence>
<feature type="domain" description="HTH araC/xylS-type" evidence="5">
    <location>
        <begin position="228"/>
        <end position="326"/>
    </location>
</feature>
<dbReference type="SUPFAM" id="SSF51182">
    <property type="entry name" value="RmlC-like cupins"/>
    <property type="match status" value="1"/>
</dbReference>
<dbReference type="PRINTS" id="PR00032">
    <property type="entry name" value="HTHARAC"/>
</dbReference>
<evidence type="ECO:0000313" key="6">
    <source>
        <dbReference type="EMBL" id="QJC54509.1"/>
    </source>
</evidence>
<dbReference type="InterPro" id="IPR018060">
    <property type="entry name" value="HTH_AraC"/>
</dbReference>
<dbReference type="PROSITE" id="PS00041">
    <property type="entry name" value="HTH_ARAC_FAMILY_1"/>
    <property type="match status" value="1"/>
</dbReference>
<sequence length="330" mass="36598">MRDGASTGEADSAQGEPFGSAAGSAERKERFERLREARHHNEARRLFGSYEYRYGPGEHVIEAHWHEEMEWLYVAEGETLLQIGTESLLLQAGEAAFVPSGELHAAHASGRAGCRFFALVFHGALLSGAAFDAVEERVVLPLLERRALFPRHARPEEPAGALLLGELALLRQACRERPPGWEAAVKGRLLLMLAGTHALGAAEDRRAGADGGPASAEAADASKVERLKRVISHLQEHYGRPIRIAELAGLAAMSEGHFSRFFREMTGQTPIAYLNALRVRRAAERLRRTELRIADIALECGFDNISYFVRQFQRQLKETPSAFRRRNGQK</sequence>
<dbReference type="Proteomes" id="UP000502136">
    <property type="component" value="Chromosome"/>
</dbReference>
<feature type="region of interest" description="Disordered" evidence="4">
    <location>
        <begin position="1"/>
        <end position="32"/>
    </location>
</feature>
<evidence type="ECO:0000256" key="3">
    <source>
        <dbReference type="ARBA" id="ARBA00023163"/>
    </source>
</evidence>
<dbReference type="EMBL" id="CP051428">
    <property type="protein sequence ID" value="QJC54509.1"/>
    <property type="molecule type" value="Genomic_DNA"/>
</dbReference>
<keyword evidence="7" id="KW-1185">Reference proteome</keyword>
<keyword evidence="2" id="KW-0238">DNA-binding</keyword>
<dbReference type="Pfam" id="PF07883">
    <property type="entry name" value="Cupin_2"/>
    <property type="match status" value="1"/>
</dbReference>
<protein>
    <submittedName>
        <fullName evidence="6">AraC family transcriptional regulator</fullName>
    </submittedName>
</protein>
<organism evidence="6 7">
    <name type="scientific">Paenibacillus albicereus</name>
    <dbReference type="NCBI Taxonomy" id="2726185"/>
    <lineage>
        <taxon>Bacteria</taxon>
        <taxon>Bacillati</taxon>
        <taxon>Bacillota</taxon>
        <taxon>Bacilli</taxon>
        <taxon>Bacillales</taxon>
        <taxon>Paenibacillaceae</taxon>
        <taxon>Paenibacillus</taxon>
    </lineage>
</organism>
<dbReference type="GO" id="GO:0043565">
    <property type="term" value="F:sequence-specific DNA binding"/>
    <property type="evidence" value="ECO:0007669"/>
    <property type="project" value="InterPro"/>
</dbReference>
<dbReference type="InterPro" id="IPR013096">
    <property type="entry name" value="Cupin_2"/>
</dbReference>
<dbReference type="KEGG" id="palr:HGI30_20620"/>
<keyword evidence="1" id="KW-0805">Transcription regulation</keyword>
<dbReference type="InterPro" id="IPR050204">
    <property type="entry name" value="AraC_XylS_family_regulators"/>
</dbReference>
<dbReference type="InterPro" id="IPR020449">
    <property type="entry name" value="Tscrpt_reg_AraC-type_HTH"/>
</dbReference>
<evidence type="ECO:0000313" key="7">
    <source>
        <dbReference type="Proteomes" id="UP000502136"/>
    </source>
</evidence>
<dbReference type="InterPro" id="IPR014710">
    <property type="entry name" value="RmlC-like_jellyroll"/>
</dbReference>
<gene>
    <name evidence="6" type="ORF">HGI30_20620</name>
</gene>
<reference evidence="6 7" key="1">
    <citation type="submission" date="2020-04" db="EMBL/GenBank/DDBJ databases">
        <title>Novel Paenibacillus strain UniB2 isolated from commercial digestive syrup.</title>
        <authorList>
            <person name="Thorat V."/>
            <person name="Kirdat K."/>
            <person name="Tiwarekar B."/>
            <person name="Yadav A."/>
        </authorList>
    </citation>
    <scope>NUCLEOTIDE SEQUENCE [LARGE SCALE GENOMIC DNA]</scope>
    <source>
        <strain evidence="6 7">UniB2</strain>
    </source>
</reference>
<evidence type="ECO:0000256" key="4">
    <source>
        <dbReference type="SAM" id="MobiDB-lite"/>
    </source>
</evidence>
<dbReference type="SMART" id="SM00342">
    <property type="entry name" value="HTH_ARAC"/>
    <property type="match status" value="1"/>
</dbReference>
<name>A0A6H2H4J1_9BACL</name>
<dbReference type="Pfam" id="PF12833">
    <property type="entry name" value="HTH_18"/>
    <property type="match status" value="1"/>
</dbReference>
<dbReference type="PANTHER" id="PTHR46796">
    <property type="entry name" value="HTH-TYPE TRANSCRIPTIONAL ACTIVATOR RHAS-RELATED"/>
    <property type="match status" value="1"/>
</dbReference>
<evidence type="ECO:0000259" key="5">
    <source>
        <dbReference type="PROSITE" id="PS01124"/>
    </source>
</evidence>
<dbReference type="PROSITE" id="PS01124">
    <property type="entry name" value="HTH_ARAC_FAMILY_2"/>
    <property type="match status" value="1"/>
</dbReference>
<dbReference type="GO" id="GO:0003700">
    <property type="term" value="F:DNA-binding transcription factor activity"/>
    <property type="evidence" value="ECO:0007669"/>
    <property type="project" value="InterPro"/>
</dbReference>
<accession>A0A6H2H4J1</accession>
<dbReference type="InterPro" id="IPR018062">
    <property type="entry name" value="HTH_AraC-typ_CS"/>
</dbReference>
<dbReference type="InterPro" id="IPR009057">
    <property type="entry name" value="Homeodomain-like_sf"/>
</dbReference>
<dbReference type="Gene3D" id="1.10.10.60">
    <property type="entry name" value="Homeodomain-like"/>
    <property type="match status" value="2"/>
</dbReference>
<dbReference type="InterPro" id="IPR011051">
    <property type="entry name" value="RmlC_Cupin_sf"/>
</dbReference>
<dbReference type="CDD" id="cd02208">
    <property type="entry name" value="cupin_RmlC-like"/>
    <property type="match status" value="1"/>
</dbReference>